<accession>A0A975C3E0</accession>
<evidence type="ECO:0000256" key="2">
    <source>
        <dbReference type="SAM" id="Phobius"/>
    </source>
</evidence>
<comment type="similarity">
    <text evidence="1">Belongs to the UPF0337 (CsbD) family.</text>
</comment>
<name>A0A975C3E0_9CAUL</name>
<gene>
    <name evidence="4" type="ORF">IFJ75_09835</name>
</gene>
<keyword evidence="2" id="KW-0472">Membrane</keyword>
<organism evidence="4 5">
    <name type="scientific">Brevundimonas goettingensis</name>
    <dbReference type="NCBI Taxonomy" id="2774190"/>
    <lineage>
        <taxon>Bacteria</taxon>
        <taxon>Pseudomonadati</taxon>
        <taxon>Pseudomonadota</taxon>
        <taxon>Alphaproteobacteria</taxon>
        <taxon>Caulobacterales</taxon>
        <taxon>Caulobacteraceae</taxon>
        <taxon>Brevundimonas</taxon>
    </lineage>
</organism>
<evidence type="ECO:0000259" key="3">
    <source>
        <dbReference type="Pfam" id="PF05532"/>
    </source>
</evidence>
<keyword evidence="2" id="KW-1133">Transmembrane helix</keyword>
<dbReference type="Proteomes" id="UP000663918">
    <property type="component" value="Chromosome"/>
</dbReference>
<dbReference type="Pfam" id="PF05532">
    <property type="entry name" value="CsbD"/>
    <property type="match status" value="1"/>
</dbReference>
<dbReference type="KEGG" id="bgoe:IFJ75_09835"/>
<feature type="domain" description="CsbD-like" evidence="3">
    <location>
        <begin position="5"/>
        <end position="52"/>
    </location>
</feature>
<dbReference type="InterPro" id="IPR036629">
    <property type="entry name" value="YjbJ_sf"/>
</dbReference>
<proteinExistence type="inferred from homology"/>
<reference evidence="4" key="1">
    <citation type="submission" date="2020-09" db="EMBL/GenBank/DDBJ databases">
        <title>Brevundimonas sp. LVF2 isolated from a puddle in Goettingen, Germany.</title>
        <authorList>
            <person name="Friedrich I."/>
            <person name="Klassen A."/>
            <person name="Hannes N."/>
            <person name="Schneider D."/>
            <person name="Hertel R."/>
            <person name="Daniel R."/>
        </authorList>
    </citation>
    <scope>NUCLEOTIDE SEQUENCE</scope>
    <source>
        <strain evidence="4">LVF2</strain>
    </source>
</reference>
<dbReference type="InterPro" id="IPR008462">
    <property type="entry name" value="CsbD"/>
</dbReference>
<evidence type="ECO:0000256" key="1">
    <source>
        <dbReference type="ARBA" id="ARBA00009129"/>
    </source>
</evidence>
<feature type="transmembrane region" description="Helical" evidence="2">
    <location>
        <begin position="81"/>
        <end position="98"/>
    </location>
</feature>
<dbReference type="SUPFAM" id="SSF69047">
    <property type="entry name" value="Hypothetical protein YjbJ"/>
    <property type="match status" value="1"/>
</dbReference>
<protein>
    <submittedName>
        <fullName evidence="4">CsbD family protein</fullName>
    </submittedName>
</protein>
<sequence>MTDQRINGGLSNLGGKLQEGLGKLTGDTRLQLDGKLDQVKGKYLDGYGKVIDGLDGFVAKAPTDLQEPARVGLDFARKKPFLTTAIVAGLGLLLAGAGRRRR</sequence>
<dbReference type="RefSeq" id="WP_207932381.1">
    <property type="nucleotide sequence ID" value="NZ_CP062222.1"/>
</dbReference>
<dbReference type="AlphaFoldDB" id="A0A975C3E0"/>
<keyword evidence="5" id="KW-1185">Reference proteome</keyword>
<evidence type="ECO:0000313" key="4">
    <source>
        <dbReference type="EMBL" id="QTC93106.1"/>
    </source>
</evidence>
<evidence type="ECO:0000313" key="5">
    <source>
        <dbReference type="Proteomes" id="UP000663918"/>
    </source>
</evidence>
<dbReference type="EMBL" id="CP062222">
    <property type="protein sequence ID" value="QTC93106.1"/>
    <property type="molecule type" value="Genomic_DNA"/>
</dbReference>
<keyword evidence="2" id="KW-0812">Transmembrane</keyword>
<dbReference type="Gene3D" id="1.10.1470.10">
    <property type="entry name" value="YjbJ"/>
    <property type="match status" value="1"/>
</dbReference>